<dbReference type="CDD" id="cd16424">
    <property type="entry name" value="VirB8"/>
    <property type="match status" value="1"/>
</dbReference>
<dbReference type="Pfam" id="PF04335">
    <property type="entry name" value="VirB8"/>
    <property type="match status" value="1"/>
</dbReference>
<protein>
    <submittedName>
        <fullName evidence="7">Type IV secretion system protein</fullName>
    </submittedName>
</protein>
<evidence type="ECO:0000256" key="1">
    <source>
        <dbReference type="ARBA" id="ARBA00004167"/>
    </source>
</evidence>
<keyword evidence="8" id="KW-1185">Reference proteome</keyword>
<comment type="subcellular location">
    <subcellularLocation>
        <location evidence="1">Membrane</location>
        <topology evidence="1">Single-pass membrane protein</topology>
    </subcellularLocation>
</comment>
<keyword evidence="2 5" id="KW-0812">Transmembrane</keyword>
<dbReference type="SUPFAM" id="SSF54427">
    <property type="entry name" value="NTF2-like"/>
    <property type="match status" value="1"/>
</dbReference>
<keyword evidence="4 5" id="KW-0472">Membrane</keyword>
<sequence>MMGFGRMRAPVQADIAETVTEELIYGALRRERQWQMIALGSAAFAALMGCGMMVVAMKHKMPTPELVPFDTSTGTAVPWAQVRAISVHEERAVADSLIYAYIRDRETYNQLDNDLRVRAVMQRSDGEAGASMRRLWSSANPNYPPARYGDTARMDVEVISIASLSGNRAQARIRKRLRGIEGEQIGNFTVTLAYDFQPTEVREIADVWANPFGFTVTDYAITSDRFE</sequence>
<evidence type="ECO:0000313" key="7">
    <source>
        <dbReference type="EMBL" id="MDD7972006.1"/>
    </source>
</evidence>
<keyword evidence="3 5" id="KW-1133">Transmembrane helix</keyword>
<evidence type="ECO:0000256" key="4">
    <source>
        <dbReference type="ARBA" id="ARBA00023136"/>
    </source>
</evidence>
<evidence type="ECO:0000259" key="6">
    <source>
        <dbReference type="Pfam" id="PF04335"/>
    </source>
</evidence>
<gene>
    <name evidence="7" type="ORF">PUT78_12945</name>
</gene>
<dbReference type="Proteomes" id="UP001431784">
    <property type="component" value="Unassembled WGS sequence"/>
</dbReference>
<dbReference type="InterPro" id="IPR007430">
    <property type="entry name" value="VirB8"/>
</dbReference>
<reference evidence="7" key="1">
    <citation type="submission" date="2023-02" db="EMBL/GenBank/DDBJ databases">
        <title>Description of Roseinatronobacter alkalisoli sp. nov., an alkaliphilic bacerium isolated from soda soil.</title>
        <authorList>
            <person name="Wei W."/>
        </authorList>
    </citation>
    <scope>NUCLEOTIDE SEQUENCE</scope>
    <source>
        <strain evidence="7">HJB301</strain>
    </source>
</reference>
<evidence type="ECO:0000313" key="8">
    <source>
        <dbReference type="Proteomes" id="UP001431784"/>
    </source>
</evidence>
<dbReference type="InterPro" id="IPR032710">
    <property type="entry name" value="NTF2-like_dom_sf"/>
</dbReference>
<feature type="transmembrane region" description="Helical" evidence="5">
    <location>
        <begin position="37"/>
        <end position="57"/>
    </location>
</feature>
<comment type="caution">
    <text evidence="7">The sequence shown here is derived from an EMBL/GenBank/DDBJ whole genome shotgun (WGS) entry which is preliminary data.</text>
</comment>
<evidence type="ECO:0000256" key="2">
    <source>
        <dbReference type="ARBA" id="ARBA00022692"/>
    </source>
</evidence>
<accession>A0ABT5TAK7</accession>
<name>A0ABT5TAK7_9RHOB</name>
<proteinExistence type="predicted"/>
<dbReference type="RefSeq" id="WP_274352683.1">
    <property type="nucleotide sequence ID" value="NZ_JAQZSM010000011.1"/>
</dbReference>
<dbReference type="EMBL" id="JAQZSM010000011">
    <property type="protein sequence ID" value="MDD7972006.1"/>
    <property type="molecule type" value="Genomic_DNA"/>
</dbReference>
<organism evidence="7 8">
    <name type="scientific">Roseinatronobacter alkalisoli</name>
    <dbReference type="NCBI Taxonomy" id="3028235"/>
    <lineage>
        <taxon>Bacteria</taxon>
        <taxon>Pseudomonadati</taxon>
        <taxon>Pseudomonadota</taxon>
        <taxon>Alphaproteobacteria</taxon>
        <taxon>Rhodobacterales</taxon>
        <taxon>Paracoccaceae</taxon>
        <taxon>Roseinatronobacter</taxon>
    </lineage>
</organism>
<evidence type="ECO:0000256" key="3">
    <source>
        <dbReference type="ARBA" id="ARBA00022989"/>
    </source>
</evidence>
<evidence type="ECO:0000256" key="5">
    <source>
        <dbReference type="SAM" id="Phobius"/>
    </source>
</evidence>
<feature type="domain" description="Bacterial virulence protein VirB8" evidence="6">
    <location>
        <begin position="16"/>
        <end position="223"/>
    </location>
</feature>
<dbReference type="Gene3D" id="3.10.450.230">
    <property type="entry name" value="VirB8 protein"/>
    <property type="match status" value="1"/>
</dbReference>